<dbReference type="AlphaFoldDB" id="A0A7M1NWX3"/>
<dbReference type="RefSeq" id="WP_197543543.1">
    <property type="nucleotide sequence ID" value="NZ_CP063120.1"/>
</dbReference>
<name>A0A7M1NWX3_HAEPA</name>
<dbReference type="Proteomes" id="UP000595009">
    <property type="component" value="Chromosome"/>
</dbReference>
<gene>
    <name evidence="1" type="ORF">INP94_10070</name>
</gene>
<protein>
    <submittedName>
        <fullName evidence="1">Uncharacterized protein</fullName>
    </submittedName>
</protein>
<reference evidence="1 2" key="1">
    <citation type="submission" date="2020-10" db="EMBL/GenBank/DDBJ databases">
        <title>Genomic diversity and antimicrobial resistance of Haemophilus colonising the airways of young children with cystic fibrosis.</title>
        <authorList>
            <person name="Watts S.C."/>
            <person name="Judd L.M."/>
            <person name="Carzino R."/>
            <person name="Ranganathan S."/>
            <person name="Holt K.E."/>
        </authorList>
    </citation>
    <scope>NUCLEOTIDE SEQUENCE [LARGE SCALE GENOMIC DNA]</scope>
    <source>
        <strain evidence="1 2">M1C137_2</strain>
    </source>
</reference>
<proteinExistence type="predicted"/>
<dbReference type="EMBL" id="CP063120">
    <property type="protein sequence ID" value="QOR17191.1"/>
    <property type="molecule type" value="Genomic_DNA"/>
</dbReference>
<sequence>MRNKMKKRHFICIVLILVAALSWRWRNVCRDIEYSMNSTNHCVNHSFPEFKRNISVCAGFIPNGFSLNLGYRATVFVFDLNKNLLGFYDLGEEYMDGIGDKSGPYVDEDTFDLGLLGQGSEFDTTPWFHRRLEAKLIERMCKK</sequence>
<evidence type="ECO:0000313" key="2">
    <source>
        <dbReference type="Proteomes" id="UP000595009"/>
    </source>
</evidence>
<organism evidence="1 2">
    <name type="scientific">Haemophilus parainfluenzae</name>
    <dbReference type="NCBI Taxonomy" id="729"/>
    <lineage>
        <taxon>Bacteria</taxon>
        <taxon>Pseudomonadati</taxon>
        <taxon>Pseudomonadota</taxon>
        <taxon>Gammaproteobacteria</taxon>
        <taxon>Pasteurellales</taxon>
        <taxon>Pasteurellaceae</taxon>
        <taxon>Haemophilus</taxon>
    </lineage>
</organism>
<accession>A0A7M1NWX3</accession>
<evidence type="ECO:0000313" key="1">
    <source>
        <dbReference type="EMBL" id="QOR17191.1"/>
    </source>
</evidence>